<dbReference type="AlphaFoldDB" id="A0ABD0R293"/>
<evidence type="ECO:0000259" key="2">
    <source>
        <dbReference type="Pfam" id="PF09004"/>
    </source>
</evidence>
<keyword evidence="4" id="KW-1185">Reference proteome</keyword>
<reference evidence="3 4" key="1">
    <citation type="submission" date="2024-05" db="EMBL/GenBank/DDBJ databases">
        <title>Genome sequencing and assembly of Indian major carp, Cirrhinus mrigala (Hamilton, 1822).</title>
        <authorList>
            <person name="Mohindra V."/>
            <person name="Chowdhury L.M."/>
            <person name="Lal K."/>
            <person name="Jena J.K."/>
        </authorList>
    </citation>
    <scope>NUCLEOTIDE SEQUENCE [LARGE SCALE GENOMIC DNA]</scope>
    <source>
        <strain evidence="3">CM1030</strain>
        <tissue evidence="3">Blood</tissue>
    </source>
</reference>
<dbReference type="Proteomes" id="UP001529510">
    <property type="component" value="Unassembled WGS sequence"/>
</dbReference>
<dbReference type="PANTHER" id="PTHR33332">
    <property type="entry name" value="REVERSE TRANSCRIPTASE DOMAIN-CONTAINING PROTEIN"/>
    <property type="match status" value="1"/>
</dbReference>
<dbReference type="Pfam" id="PF00078">
    <property type="entry name" value="RVT_1"/>
    <property type="match status" value="1"/>
</dbReference>
<dbReference type="InterPro" id="IPR000477">
    <property type="entry name" value="RT_dom"/>
</dbReference>
<gene>
    <name evidence="3" type="ORF">M9458_010211</name>
</gene>
<organism evidence="3 4">
    <name type="scientific">Cirrhinus mrigala</name>
    <name type="common">Mrigala</name>
    <dbReference type="NCBI Taxonomy" id="683832"/>
    <lineage>
        <taxon>Eukaryota</taxon>
        <taxon>Metazoa</taxon>
        <taxon>Chordata</taxon>
        <taxon>Craniata</taxon>
        <taxon>Vertebrata</taxon>
        <taxon>Euteleostomi</taxon>
        <taxon>Actinopterygii</taxon>
        <taxon>Neopterygii</taxon>
        <taxon>Teleostei</taxon>
        <taxon>Ostariophysi</taxon>
        <taxon>Cypriniformes</taxon>
        <taxon>Cyprinidae</taxon>
        <taxon>Labeoninae</taxon>
        <taxon>Labeonini</taxon>
        <taxon>Cirrhinus</taxon>
    </lineage>
</organism>
<dbReference type="EMBL" id="JAMKFB020000005">
    <property type="protein sequence ID" value="KAL0191915.1"/>
    <property type="molecule type" value="Genomic_DNA"/>
</dbReference>
<sequence>MGWHYILQHMDKPATYARNLLVDFSSTVNTIIPDVLQYKLTQLSVPTSICQWITSFLTDRQQLGCILSPLFFSLYTNDCTSKDLSVKLLKFADDTTDIGLIQGGNKSAYRQEVEQLSVWCSHNNLELNKTVKMTVDFRRNPLALPPLTIMNSTMAAVESFKFLGTNISQDLKWDIHIDSVVKKAQQRLYFLHQLKKFNLPQAQKTQFYSAVI</sequence>
<comment type="caution">
    <text evidence="3">The sequence shown here is derived from an EMBL/GenBank/DDBJ whole genome shotgun (WGS) entry which is preliminary data.</text>
</comment>
<feature type="domain" description="Alkylated DNA repair protein AlkB homologue 8 N-terminal" evidence="2">
    <location>
        <begin position="173"/>
        <end position="212"/>
    </location>
</feature>
<evidence type="ECO:0000313" key="4">
    <source>
        <dbReference type="Proteomes" id="UP001529510"/>
    </source>
</evidence>
<evidence type="ECO:0000259" key="1">
    <source>
        <dbReference type="Pfam" id="PF00078"/>
    </source>
</evidence>
<feature type="domain" description="Reverse transcriptase" evidence="1">
    <location>
        <begin position="10"/>
        <end position="167"/>
    </location>
</feature>
<proteinExistence type="predicted"/>
<evidence type="ECO:0000313" key="3">
    <source>
        <dbReference type="EMBL" id="KAL0191915.1"/>
    </source>
</evidence>
<accession>A0ABD0R293</accession>
<name>A0ABD0R293_CIRMR</name>
<dbReference type="InterPro" id="IPR015095">
    <property type="entry name" value="AlkB_hom8_N"/>
</dbReference>
<evidence type="ECO:0008006" key="5">
    <source>
        <dbReference type="Google" id="ProtNLM"/>
    </source>
</evidence>
<protein>
    <recommendedName>
        <fullName evidence="5">Reverse transcriptase domain-containing protein</fullName>
    </recommendedName>
</protein>
<dbReference type="Pfam" id="PF09004">
    <property type="entry name" value="ALKBH8_N"/>
    <property type="match status" value="1"/>
</dbReference>
<feature type="non-terminal residue" evidence="3">
    <location>
        <position position="212"/>
    </location>
</feature>